<dbReference type="InterPro" id="IPR036390">
    <property type="entry name" value="WH_DNA-bd_sf"/>
</dbReference>
<organism evidence="6 7">
    <name type="scientific">Pseudogulbenkiania subflava DSM 22618</name>
    <dbReference type="NCBI Taxonomy" id="1123014"/>
    <lineage>
        <taxon>Bacteria</taxon>
        <taxon>Pseudomonadati</taxon>
        <taxon>Pseudomonadota</taxon>
        <taxon>Betaproteobacteria</taxon>
        <taxon>Neisseriales</taxon>
        <taxon>Chromobacteriaceae</taxon>
        <taxon>Pseudogulbenkiania</taxon>
    </lineage>
</organism>
<keyword evidence="2" id="KW-0805">Transcription regulation</keyword>
<dbReference type="FunFam" id="1.10.10.10:FF:000001">
    <property type="entry name" value="LysR family transcriptional regulator"/>
    <property type="match status" value="1"/>
</dbReference>
<accession>A0A1Y6B6C0</accession>
<dbReference type="GO" id="GO:0006351">
    <property type="term" value="P:DNA-templated transcription"/>
    <property type="evidence" value="ECO:0007669"/>
    <property type="project" value="TreeGrafter"/>
</dbReference>
<dbReference type="AlphaFoldDB" id="A0A1Y6B6C0"/>
<dbReference type="Gene3D" id="1.10.10.10">
    <property type="entry name" value="Winged helix-like DNA-binding domain superfamily/Winged helix DNA-binding domain"/>
    <property type="match status" value="1"/>
</dbReference>
<dbReference type="Proteomes" id="UP000192920">
    <property type="component" value="Unassembled WGS sequence"/>
</dbReference>
<dbReference type="FunFam" id="3.40.190.290:FF:000001">
    <property type="entry name" value="Transcriptional regulator, LysR family"/>
    <property type="match status" value="1"/>
</dbReference>
<dbReference type="PANTHER" id="PTHR30537">
    <property type="entry name" value="HTH-TYPE TRANSCRIPTIONAL REGULATOR"/>
    <property type="match status" value="1"/>
</dbReference>
<dbReference type="InterPro" id="IPR036388">
    <property type="entry name" value="WH-like_DNA-bd_sf"/>
</dbReference>
<keyword evidence="7" id="KW-1185">Reference proteome</keyword>
<evidence type="ECO:0000313" key="7">
    <source>
        <dbReference type="Proteomes" id="UP000192920"/>
    </source>
</evidence>
<comment type="similarity">
    <text evidence="1">Belongs to the LysR transcriptional regulatory family.</text>
</comment>
<dbReference type="STRING" id="1123014.SAMN02745746_00246"/>
<evidence type="ECO:0000259" key="5">
    <source>
        <dbReference type="PROSITE" id="PS50931"/>
    </source>
</evidence>
<dbReference type="InterPro" id="IPR005119">
    <property type="entry name" value="LysR_subst-bd"/>
</dbReference>
<name>A0A1Y6B6C0_9NEIS</name>
<dbReference type="Pfam" id="PF00126">
    <property type="entry name" value="HTH_1"/>
    <property type="match status" value="1"/>
</dbReference>
<protein>
    <submittedName>
        <fullName evidence="6">Transcriptional regulator, LysR family</fullName>
    </submittedName>
</protein>
<dbReference type="SUPFAM" id="SSF46785">
    <property type="entry name" value="Winged helix' DNA-binding domain"/>
    <property type="match status" value="1"/>
</dbReference>
<dbReference type="PROSITE" id="PS50931">
    <property type="entry name" value="HTH_LYSR"/>
    <property type="match status" value="1"/>
</dbReference>
<dbReference type="InterPro" id="IPR000847">
    <property type="entry name" value="LysR_HTH_N"/>
</dbReference>
<evidence type="ECO:0000256" key="2">
    <source>
        <dbReference type="ARBA" id="ARBA00023015"/>
    </source>
</evidence>
<dbReference type="SUPFAM" id="SSF53850">
    <property type="entry name" value="Periplasmic binding protein-like II"/>
    <property type="match status" value="1"/>
</dbReference>
<dbReference type="EMBL" id="FXAG01000001">
    <property type="protein sequence ID" value="SME94377.1"/>
    <property type="molecule type" value="Genomic_DNA"/>
</dbReference>
<keyword evidence="3" id="KW-0238">DNA-binding</keyword>
<sequence length="295" mass="32498">MTAMRVFHAVADGGSFTLASDKLGLSRGMASKYVSWLEEHLGTRLLNRTTRRLALTESGTDYLARVASILAQVDEAEAQAAETSREPVGTLRVSAPLAFGVRRLGPILAEFNAHYPRLTVDLLLEDRQRDMLEDGVDLTLRITTDLGQSQLVARALAPVRVAVCAAPAYLAHHGTPATPAELARHQCLRYTLSEPVDEWRFGSERVKVSGPLAANNGDLLVDAARHGMGIICEPTFLLGDDLKSGRLVPLLEGYPLPEFRLYALYPHRQYLPRKVRALVDFLADHFAGEPDWDAY</sequence>
<evidence type="ECO:0000313" key="6">
    <source>
        <dbReference type="EMBL" id="SME94377.1"/>
    </source>
</evidence>
<evidence type="ECO:0000256" key="1">
    <source>
        <dbReference type="ARBA" id="ARBA00009437"/>
    </source>
</evidence>
<dbReference type="GO" id="GO:0003700">
    <property type="term" value="F:DNA-binding transcription factor activity"/>
    <property type="evidence" value="ECO:0007669"/>
    <property type="project" value="InterPro"/>
</dbReference>
<dbReference type="CDD" id="cd08422">
    <property type="entry name" value="PBP2_CrgA_like"/>
    <property type="match status" value="1"/>
</dbReference>
<dbReference type="Gene3D" id="3.40.190.290">
    <property type="match status" value="1"/>
</dbReference>
<dbReference type="PANTHER" id="PTHR30537:SF5">
    <property type="entry name" value="HTH-TYPE TRANSCRIPTIONAL ACTIVATOR TTDR-RELATED"/>
    <property type="match status" value="1"/>
</dbReference>
<proteinExistence type="inferred from homology"/>
<dbReference type="Pfam" id="PF03466">
    <property type="entry name" value="LysR_substrate"/>
    <property type="match status" value="1"/>
</dbReference>
<evidence type="ECO:0000256" key="4">
    <source>
        <dbReference type="ARBA" id="ARBA00023163"/>
    </source>
</evidence>
<keyword evidence="4" id="KW-0804">Transcription</keyword>
<reference evidence="7" key="1">
    <citation type="submission" date="2017-04" db="EMBL/GenBank/DDBJ databases">
        <authorList>
            <person name="Varghese N."/>
            <person name="Submissions S."/>
        </authorList>
    </citation>
    <scope>NUCLEOTIDE SEQUENCE [LARGE SCALE GENOMIC DNA]</scope>
    <source>
        <strain evidence="7">DSM 22618</strain>
    </source>
</reference>
<evidence type="ECO:0000256" key="3">
    <source>
        <dbReference type="ARBA" id="ARBA00023125"/>
    </source>
</evidence>
<dbReference type="InterPro" id="IPR058163">
    <property type="entry name" value="LysR-type_TF_proteobact-type"/>
</dbReference>
<gene>
    <name evidence="6" type="ORF">SAMN02745746_00246</name>
</gene>
<dbReference type="GO" id="GO:0043565">
    <property type="term" value="F:sequence-specific DNA binding"/>
    <property type="evidence" value="ECO:0007669"/>
    <property type="project" value="TreeGrafter"/>
</dbReference>
<feature type="domain" description="HTH lysR-type" evidence="5">
    <location>
        <begin position="1"/>
        <end position="56"/>
    </location>
</feature>